<dbReference type="Proteomes" id="UP000831607">
    <property type="component" value="Chromosome"/>
</dbReference>
<dbReference type="RefSeq" id="WP_243478464.1">
    <property type="nucleotide sequence ID" value="NZ_CP063982.1"/>
</dbReference>
<dbReference type="Pfam" id="PF13665">
    <property type="entry name" value="Tox-PAAR-like"/>
    <property type="match status" value="1"/>
</dbReference>
<sequence length="130" mass="13406">MFAATIQTGQVMCMPDVCKTPTPAGPVPIPYPNTAMNMMAAPPVIKVLIANSPAINKGSKISMSNGDQAGTAGGGVVSGSFMGKCEFMTCSFKVKVGGKPAIRQMDQAQSNKGNCFGSLLQPSQAKVMFG</sequence>
<evidence type="ECO:0000313" key="2">
    <source>
        <dbReference type="Proteomes" id="UP000831607"/>
    </source>
</evidence>
<name>A0ABY4AIF4_9BURK</name>
<dbReference type="CDD" id="cd14740">
    <property type="entry name" value="PAAR_4"/>
    <property type="match status" value="1"/>
</dbReference>
<organism evidence="1 2">
    <name type="scientific">Orrella daihaiensis</name>
    <dbReference type="NCBI Taxonomy" id="2782176"/>
    <lineage>
        <taxon>Bacteria</taxon>
        <taxon>Pseudomonadati</taxon>
        <taxon>Pseudomonadota</taxon>
        <taxon>Betaproteobacteria</taxon>
        <taxon>Burkholderiales</taxon>
        <taxon>Alcaligenaceae</taxon>
        <taxon>Orrella</taxon>
    </lineage>
</organism>
<evidence type="ECO:0000313" key="1">
    <source>
        <dbReference type="EMBL" id="UOD50067.1"/>
    </source>
</evidence>
<dbReference type="EMBL" id="CP063982">
    <property type="protein sequence ID" value="UOD50067.1"/>
    <property type="molecule type" value="Genomic_DNA"/>
</dbReference>
<reference evidence="1 2" key="1">
    <citation type="submission" date="2020-11" db="EMBL/GenBank/DDBJ databases">
        <title>Algicoccus daihaiensis sp.nov., isolated from Daihai Lake in Inner Mongolia.</title>
        <authorList>
            <person name="Kai J."/>
        </authorList>
    </citation>
    <scope>NUCLEOTIDE SEQUENCE [LARGE SCALE GENOMIC DNA]</scope>
    <source>
        <strain evidence="2">f23</strain>
    </source>
</reference>
<proteinExistence type="predicted"/>
<accession>A0ABY4AIF4</accession>
<protein>
    <submittedName>
        <fullName evidence="1">DUF4150 domain-containing protein</fullName>
    </submittedName>
</protein>
<keyword evidence="2" id="KW-1185">Reference proteome</keyword>
<gene>
    <name evidence="1" type="ORF">DHf2319_11595</name>
</gene>